<name>A0AAN8ILY6_TRICO</name>
<dbReference type="Gene3D" id="2.60.40.1180">
    <property type="entry name" value="Golgi alpha-mannosidase II"/>
    <property type="match status" value="1"/>
</dbReference>
<dbReference type="EMBL" id="WIXE01009454">
    <property type="protein sequence ID" value="KAK5978421.1"/>
    <property type="molecule type" value="Genomic_DNA"/>
</dbReference>
<dbReference type="InterPro" id="IPR013780">
    <property type="entry name" value="Glyco_hydro_b"/>
</dbReference>
<organism evidence="1 2">
    <name type="scientific">Trichostrongylus colubriformis</name>
    <name type="common">Black scour worm</name>
    <dbReference type="NCBI Taxonomy" id="6319"/>
    <lineage>
        <taxon>Eukaryota</taxon>
        <taxon>Metazoa</taxon>
        <taxon>Ecdysozoa</taxon>
        <taxon>Nematoda</taxon>
        <taxon>Chromadorea</taxon>
        <taxon>Rhabditida</taxon>
        <taxon>Rhabditina</taxon>
        <taxon>Rhabditomorpha</taxon>
        <taxon>Strongyloidea</taxon>
        <taxon>Trichostrongylidae</taxon>
        <taxon>Trichostrongylus</taxon>
    </lineage>
</organism>
<reference evidence="1 2" key="1">
    <citation type="submission" date="2019-10" db="EMBL/GenBank/DDBJ databases">
        <title>Assembly and Annotation for the nematode Trichostrongylus colubriformis.</title>
        <authorList>
            <person name="Martin J."/>
        </authorList>
    </citation>
    <scope>NUCLEOTIDE SEQUENCE [LARGE SCALE GENOMIC DNA]</scope>
    <source>
        <strain evidence="1">G859</strain>
        <tissue evidence="1">Whole worm</tissue>
    </source>
</reference>
<dbReference type="Proteomes" id="UP001331761">
    <property type="component" value="Unassembled WGS sequence"/>
</dbReference>
<protein>
    <submittedName>
        <fullName evidence="1">Uncharacterized protein</fullName>
    </submittedName>
</protein>
<accession>A0AAN8ILY6</accession>
<evidence type="ECO:0000313" key="2">
    <source>
        <dbReference type="Proteomes" id="UP001331761"/>
    </source>
</evidence>
<evidence type="ECO:0000313" key="1">
    <source>
        <dbReference type="EMBL" id="KAK5978421.1"/>
    </source>
</evidence>
<keyword evidence="2" id="KW-1185">Reference proteome</keyword>
<comment type="caution">
    <text evidence="1">The sequence shown here is derived from an EMBL/GenBank/DDBJ whole genome shotgun (WGS) entry which is preliminary data.</text>
</comment>
<dbReference type="AlphaFoldDB" id="A0AAN8ILY6"/>
<gene>
    <name evidence="1" type="ORF">GCK32_012998</name>
</gene>
<sequence length="91" mass="10282">MNHPFKVSYAKLFQSVKIPTLDVIEILGYDFYPIFSSFTLNGVKVNIDTQASSYMSLSRRLFISTKNLINLSKADAFELSWSHQPVGDDSS</sequence>
<proteinExistence type="predicted"/>